<evidence type="ECO:0000259" key="1">
    <source>
        <dbReference type="Pfam" id="PF13524"/>
    </source>
</evidence>
<keyword evidence="2" id="KW-0328">Glycosyltransferase</keyword>
<evidence type="ECO:0000313" key="2">
    <source>
        <dbReference type="EMBL" id="WEK05682.1"/>
    </source>
</evidence>
<sequence>MQRAMQRRGHAVFAVDPYAVLRGNRWVTAWAWRTGTMGISRLIERHIRQSVGDGAFDVAFVDNGELVSASAVKFLRARAGRVALFNRDNPFVSRDGMRWRTLRTALRHYDLYATPRQSTAEIARAAGVKHVLRVNFFADEVLHRPQIPTAEEQAQFGSPVSFVGSWFAERGPFMETLARRGVPLKVIGQRWERADNFAAFRHVVVPGYLDSAAYSAAVRSAEIAICMLSKGNQDLQTSRSSEIPAMGVVLCAERTAEHMAMYVEGEEALFWSSAEECADLCLGLLADPARLARIAAGGRRRVLTNDNWAETTMEQILLAAVGEVALS</sequence>
<gene>
    <name evidence="2" type="ORF">P0Y65_05355</name>
</gene>
<dbReference type="EC" id="2.4.-.-" evidence="2"/>
<dbReference type="InterPro" id="IPR055259">
    <property type="entry name" value="YkvP/CgeB_Glyco_trans-like"/>
</dbReference>
<dbReference type="Pfam" id="PF13524">
    <property type="entry name" value="Glyco_trans_1_2"/>
    <property type="match status" value="1"/>
</dbReference>
<proteinExistence type="predicted"/>
<dbReference type="Proteomes" id="UP001217476">
    <property type="component" value="Chromosome"/>
</dbReference>
<organism evidence="2 3">
    <name type="scientific">Candidatus Devosia phytovorans</name>
    <dbReference type="NCBI Taxonomy" id="3121372"/>
    <lineage>
        <taxon>Bacteria</taxon>
        <taxon>Pseudomonadati</taxon>
        <taxon>Pseudomonadota</taxon>
        <taxon>Alphaproteobacteria</taxon>
        <taxon>Hyphomicrobiales</taxon>
        <taxon>Devosiaceae</taxon>
        <taxon>Devosia</taxon>
    </lineage>
</organism>
<keyword evidence="2" id="KW-0808">Transferase</keyword>
<dbReference type="AlphaFoldDB" id="A0AAJ5VWG1"/>
<feature type="domain" description="Spore protein YkvP/CgeB glycosyl transferase-like" evidence="1">
    <location>
        <begin position="172"/>
        <end position="316"/>
    </location>
</feature>
<dbReference type="EMBL" id="CP119312">
    <property type="protein sequence ID" value="WEK05682.1"/>
    <property type="molecule type" value="Genomic_DNA"/>
</dbReference>
<name>A0AAJ5VWG1_9HYPH</name>
<dbReference type="SUPFAM" id="SSF53756">
    <property type="entry name" value="UDP-Glycosyltransferase/glycogen phosphorylase"/>
    <property type="match status" value="1"/>
</dbReference>
<protein>
    <submittedName>
        <fullName evidence="2">Glycosyltransferase</fullName>
        <ecNumber evidence="2">2.4.-.-</ecNumber>
    </submittedName>
</protein>
<dbReference type="GO" id="GO:0016757">
    <property type="term" value="F:glycosyltransferase activity"/>
    <property type="evidence" value="ECO:0007669"/>
    <property type="project" value="UniProtKB-KW"/>
</dbReference>
<evidence type="ECO:0000313" key="3">
    <source>
        <dbReference type="Proteomes" id="UP001217476"/>
    </source>
</evidence>
<accession>A0AAJ5VWG1</accession>
<reference evidence="2" key="1">
    <citation type="submission" date="2023-03" db="EMBL/GenBank/DDBJ databases">
        <title>Andean soil-derived lignocellulolytic bacterial consortium as a source of novel taxa and putative plastic-active enzymes.</title>
        <authorList>
            <person name="Diaz-Garcia L."/>
            <person name="Chuvochina M."/>
            <person name="Feuerriegel G."/>
            <person name="Bunk B."/>
            <person name="Sproer C."/>
            <person name="Streit W.R."/>
            <person name="Rodriguez L.M."/>
            <person name="Overmann J."/>
            <person name="Jimenez D.J."/>
        </authorList>
    </citation>
    <scope>NUCLEOTIDE SEQUENCE</scope>
    <source>
        <strain evidence="2">MAG 4196</strain>
    </source>
</reference>